<dbReference type="AlphaFoldDB" id="A0AAE9Y7D0"/>
<dbReference type="Proteomes" id="UP001216390">
    <property type="component" value="Chromosome"/>
</dbReference>
<proteinExistence type="predicted"/>
<reference evidence="1" key="1">
    <citation type="submission" date="2023-01" db="EMBL/GenBank/DDBJ databases">
        <title>The diversity of Class Acidimicrobiia in South China Sea sediment environments and the proposal of Iamia marina sp. nov., a novel species of the genus Iamia.</title>
        <authorList>
            <person name="He Y."/>
            <person name="Tian X."/>
        </authorList>
    </citation>
    <scope>NUCLEOTIDE SEQUENCE</scope>
    <source>
        <strain evidence="1">DSM 19957</strain>
    </source>
</reference>
<keyword evidence="2" id="KW-1185">Reference proteome</keyword>
<sequence length="253" mass="26288">MTAAGDVDEIAVPVDADGVLLPLATSEGFALFWQECEPIPDVVEGCATTTGSVAFYDPSGALRSVRSTQPVPGESLEAVAGPGDSVILVSTEAWLVTLDAVEQLPAGPTGSICGIPEAGVFSTQLVGEDPDAPEDTVDAFAIVGLDDDDTWRQQAEVPDGDGGAPYPFCTTGGIVVEDQLFDGERLVPLVDDDGPRITNRTVVGVTRSGRVLEATSQGDGATLGETSSWLALSRDRTTALRATPKGWELVDVE</sequence>
<organism evidence="1 2">
    <name type="scientific">Iamia majanohamensis</name>
    <dbReference type="NCBI Taxonomy" id="467976"/>
    <lineage>
        <taxon>Bacteria</taxon>
        <taxon>Bacillati</taxon>
        <taxon>Actinomycetota</taxon>
        <taxon>Acidimicrobiia</taxon>
        <taxon>Acidimicrobiales</taxon>
        <taxon>Iamiaceae</taxon>
        <taxon>Iamia</taxon>
    </lineage>
</organism>
<protein>
    <submittedName>
        <fullName evidence="1">Uncharacterized protein</fullName>
    </submittedName>
</protein>
<dbReference type="EMBL" id="CP116942">
    <property type="protein sequence ID" value="WCO65763.1"/>
    <property type="molecule type" value="Genomic_DNA"/>
</dbReference>
<accession>A0AAE9Y7D0</accession>
<dbReference type="RefSeq" id="WP_272735290.1">
    <property type="nucleotide sequence ID" value="NZ_CP116942.1"/>
</dbReference>
<evidence type="ECO:0000313" key="1">
    <source>
        <dbReference type="EMBL" id="WCO65763.1"/>
    </source>
</evidence>
<dbReference type="KEGG" id="ima:PO878_14765"/>
<gene>
    <name evidence="1" type="ORF">PO878_14765</name>
</gene>
<name>A0AAE9Y7D0_9ACTN</name>
<evidence type="ECO:0000313" key="2">
    <source>
        <dbReference type="Proteomes" id="UP001216390"/>
    </source>
</evidence>